<name>A0ABR8ND87_9ACTN</name>
<proteinExistence type="predicted"/>
<dbReference type="Proteomes" id="UP000618818">
    <property type="component" value="Unassembled WGS sequence"/>
</dbReference>
<dbReference type="InterPro" id="IPR041527">
    <property type="entry name" value="YhcG_N"/>
</dbReference>
<keyword evidence="4" id="KW-1185">Reference proteome</keyword>
<sequence length="81" mass="8856">MRRFEAAYPPHDDGTPAPLPGAGALPWGQVRVLLDELNDGPTRDRYANRAVEHGWSQDVLAHHIRTGLHGREQVAPGTVPS</sequence>
<gene>
    <name evidence="3" type="ORF">IEZ26_15870</name>
</gene>
<dbReference type="Pfam" id="PF17761">
    <property type="entry name" value="DUF1016_N"/>
    <property type="match status" value="1"/>
</dbReference>
<organism evidence="3 4">
    <name type="scientific">Nocardioides cavernae</name>
    <dbReference type="NCBI Taxonomy" id="1921566"/>
    <lineage>
        <taxon>Bacteria</taxon>
        <taxon>Bacillati</taxon>
        <taxon>Actinomycetota</taxon>
        <taxon>Actinomycetes</taxon>
        <taxon>Propionibacteriales</taxon>
        <taxon>Nocardioidaceae</taxon>
        <taxon>Nocardioides</taxon>
    </lineage>
</organism>
<evidence type="ECO:0000259" key="2">
    <source>
        <dbReference type="Pfam" id="PF17761"/>
    </source>
</evidence>
<comment type="caution">
    <text evidence="3">The sequence shown here is derived from an EMBL/GenBank/DDBJ whole genome shotgun (WGS) entry which is preliminary data.</text>
</comment>
<reference evidence="3 4" key="1">
    <citation type="submission" date="2020-09" db="EMBL/GenBank/DDBJ databases">
        <title>novel species in genus Nocardioides.</title>
        <authorList>
            <person name="Zhang G."/>
        </authorList>
    </citation>
    <scope>NUCLEOTIDE SEQUENCE [LARGE SCALE GENOMIC DNA]</scope>
    <source>
        <strain evidence="3 4">KCTC 39551</strain>
    </source>
</reference>
<evidence type="ECO:0000313" key="3">
    <source>
        <dbReference type="EMBL" id="MBD3926102.1"/>
    </source>
</evidence>
<protein>
    <recommendedName>
        <fullName evidence="2">YhcG N-terminal domain-containing protein</fullName>
    </recommendedName>
</protein>
<accession>A0ABR8ND87</accession>
<feature type="domain" description="YhcG N-terminal" evidence="2">
    <location>
        <begin position="1"/>
        <end position="71"/>
    </location>
</feature>
<dbReference type="EMBL" id="JACXYZ010000002">
    <property type="protein sequence ID" value="MBD3926102.1"/>
    <property type="molecule type" value="Genomic_DNA"/>
</dbReference>
<evidence type="ECO:0000313" key="4">
    <source>
        <dbReference type="Proteomes" id="UP000618818"/>
    </source>
</evidence>
<feature type="region of interest" description="Disordered" evidence="1">
    <location>
        <begin position="1"/>
        <end position="23"/>
    </location>
</feature>
<evidence type="ECO:0000256" key="1">
    <source>
        <dbReference type="SAM" id="MobiDB-lite"/>
    </source>
</evidence>